<protein>
    <submittedName>
        <fullName evidence="2">Uncharacterized protein</fullName>
    </submittedName>
</protein>
<evidence type="ECO:0000313" key="3">
    <source>
        <dbReference type="Proteomes" id="UP000712281"/>
    </source>
</evidence>
<comment type="caution">
    <text evidence="2">The sequence shown here is derived from an EMBL/GenBank/DDBJ whole genome shotgun (WGS) entry which is preliminary data.</text>
</comment>
<proteinExistence type="predicted"/>
<feature type="region of interest" description="Disordered" evidence="1">
    <location>
        <begin position="126"/>
        <end position="158"/>
    </location>
</feature>
<evidence type="ECO:0000313" key="2">
    <source>
        <dbReference type="EMBL" id="KAF2581827.1"/>
    </source>
</evidence>
<gene>
    <name evidence="2" type="ORF">F2Q68_00001095</name>
</gene>
<accession>A0A8S9JKC4</accession>
<dbReference type="EMBL" id="QGKW02001660">
    <property type="protein sequence ID" value="KAF2581827.1"/>
    <property type="molecule type" value="Genomic_DNA"/>
</dbReference>
<sequence length="158" mass="18326">MRREEEVMWRRDWWLEGGLHRKHLGHDPSYSMRSQPNLSVYIMDQWLHNYLMIEVKSIYTYRVSGLGCTTSDSFTGFIKGMEFDIYKGTKPVEWPSARKLKDKPVANMDLMEKVFGTVHISGGEGWTAQQGEDHLDQQGEDHLDQDHDDVSLSSCSEL</sequence>
<name>A0A8S9JKC4_BRACR</name>
<reference evidence="2" key="1">
    <citation type="submission" date="2019-12" db="EMBL/GenBank/DDBJ databases">
        <title>Genome sequencing and annotation of Brassica cretica.</title>
        <authorList>
            <person name="Studholme D.J."/>
            <person name="Sarris P.F."/>
        </authorList>
    </citation>
    <scope>NUCLEOTIDE SEQUENCE</scope>
    <source>
        <strain evidence="2">PFS-001/15</strain>
        <tissue evidence="2">Leaf</tissue>
    </source>
</reference>
<evidence type="ECO:0000256" key="1">
    <source>
        <dbReference type="SAM" id="MobiDB-lite"/>
    </source>
</evidence>
<organism evidence="2 3">
    <name type="scientific">Brassica cretica</name>
    <name type="common">Mustard</name>
    <dbReference type="NCBI Taxonomy" id="69181"/>
    <lineage>
        <taxon>Eukaryota</taxon>
        <taxon>Viridiplantae</taxon>
        <taxon>Streptophyta</taxon>
        <taxon>Embryophyta</taxon>
        <taxon>Tracheophyta</taxon>
        <taxon>Spermatophyta</taxon>
        <taxon>Magnoliopsida</taxon>
        <taxon>eudicotyledons</taxon>
        <taxon>Gunneridae</taxon>
        <taxon>Pentapetalae</taxon>
        <taxon>rosids</taxon>
        <taxon>malvids</taxon>
        <taxon>Brassicales</taxon>
        <taxon>Brassicaceae</taxon>
        <taxon>Brassiceae</taxon>
        <taxon>Brassica</taxon>
    </lineage>
</organism>
<dbReference type="Proteomes" id="UP000712281">
    <property type="component" value="Unassembled WGS sequence"/>
</dbReference>
<dbReference type="AlphaFoldDB" id="A0A8S9JKC4"/>
<feature type="compositionally biased region" description="Basic and acidic residues" evidence="1">
    <location>
        <begin position="131"/>
        <end position="150"/>
    </location>
</feature>